<dbReference type="Pfam" id="PF13432">
    <property type="entry name" value="TPR_16"/>
    <property type="match status" value="2"/>
</dbReference>
<evidence type="ECO:0000256" key="1">
    <source>
        <dbReference type="ARBA" id="ARBA00022737"/>
    </source>
</evidence>
<dbReference type="PANTHER" id="PTHR44858:SF1">
    <property type="entry name" value="UDP-N-ACETYLGLUCOSAMINE--PEPTIDE N-ACETYLGLUCOSAMINYLTRANSFERASE SPINDLY-RELATED"/>
    <property type="match status" value="1"/>
</dbReference>
<comment type="caution">
    <text evidence="4">The sequence shown here is derived from an EMBL/GenBank/DDBJ whole genome shotgun (WGS) entry which is preliminary data.</text>
</comment>
<feature type="repeat" description="TPR" evidence="3">
    <location>
        <begin position="199"/>
        <end position="232"/>
    </location>
</feature>
<dbReference type="PROSITE" id="PS51257">
    <property type="entry name" value="PROKAR_LIPOPROTEIN"/>
    <property type="match status" value="1"/>
</dbReference>
<dbReference type="InterPro" id="IPR011990">
    <property type="entry name" value="TPR-like_helical_dom_sf"/>
</dbReference>
<dbReference type="AlphaFoldDB" id="A0A4Z0V076"/>
<sequence>MKLNRHLLIIVYIFISCAVYSYADTPYMELVDKADKACNDGKWSEAAKILQDAIKEEPDNPGNVLLLSNLGLVRYNLGLDSLAIDAFDQALDIAPSSVTIIANRAKVYAAMGLEQEAFNDYSRIMMLDSTYITARFHHGLIALRHRMFDVAKEDFEYLKTHYPASDEALIGEATMHSLVGEYNEAIPLYTEILRKIKEPEYFGARAYCYLMTDDLQAAAEDIAQALELDPNDGELYLYRAALNKMHYRPEDAKKDAERAIQLGVDPARAQEFMTK</sequence>
<protein>
    <submittedName>
        <fullName evidence="4">Tetratricopeptide repeat protein</fullName>
    </submittedName>
</protein>
<dbReference type="RefSeq" id="WP_135472189.1">
    <property type="nucleotide sequence ID" value="NZ_CASJDB010000013.1"/>
</dbReference>
<gene>
    <name evidence="4" type="ORF">EZ315_11390</name>
</gene>
<dbReference type="EMBL" id="SJSA01000002">
    <property type="protein sequence ID" value="TGG36452.1"/>
    <property type="molecule type" value="Genomic_DNA"/>
</dbReference>
<dbReference type="InterPro" id="IPR050498">
    <property type="entry name" value="Ycf3"/>
</dbReference>
<dbReference type="GeneID" id="82150393"/>
<keyword evidence="5" id="KW-1185">Reference proteome</keyword>
<dbReference type="SUPFAM" id="SSF48452">
    <property type="entry name" value="TPR-like"/>
    <property type="match status" value="1"/>
</dbReference>
<reference evidence="4 5" key="1">
    <citation type="submission" date="2019-02" db="EMBL/GenBank/DDBJ databases">
        <title>Isolation and identification of novel species under the genus Muribaculum.</title>
        <authorList>
            <person name="Miyake S."/>
            <person name="Ding Y."/>
            <person name="Low A."/>
            <person name="Soh M."/>
            <person name="Seedorf H."/>
        </authorList>
    </citation>
    <scope>NUCLEOTIDE SEQUENCE [LARGE SCALE GENOMIC DNA]</scope>
    <source>
        <strain evidence="4 5">TLL-A3</strain>
    </source>
</reference>
<feature type="repeat" description="TPR" evidence="3">
    <location>
        <begin position="64"/>
        <end position="97"/>
    </location>
</feature>
<dbReference type="Gene3D" id="1.25.40.10">
    <property type="entry name" value="Tetratricopeptide repeat domain"/>
    <property type="match status" value="2"/>
</dbReference>
<organism evidence="4 5">
    <name type="scientific">Duncaniella freteri</name>
    <dbReference type="NCBI Taxonomy" id="2530391"/>
    <lineage>
        <taxon>Bacteria</taxon>
        <taxon>Pseudomonadati</taxon>
        <taxon>Bacteroidota</taxon>
        <taxon>Bacteroidia</taxon>
        <taxon>Bacteroidales</taxon>
        <taxon>Muribaculaceae</taxon>
        <taxon>Duncaniella</taxon>
    </lineage>
</organism>
<name>A0A4Z0V076_9BACT</name>
<dbReference type="SMART" id="SM00028">
    <property type="entry name" value="TPR"/>
    <property type="match status" value="5"/>
</dbReference>
<dbReference type="Proteomes" id="UP000297635">
    <property type="component" value="Unassembled WGS sequence"/>
</dbReference>
<dbReference type="PROSITE" id="PS50005">
    <property type="entry name" value="TPR"/>
    <property type="match status" value="2"/>
</dbReference>
<dbReference type="InterPro" id="IPR019734">
    <property type="entry name" value="TPR_rpt"/>
</dbReference>
<evidence type="ECO:0000313" key="4">
    <source>
        <dbReference type="EMBL" id="TGG36452.1"/>
    </source>
</evidence>
<evidence type="ECO:0000313" key="5">
    <source>
        <dbReference type="Proteomes" id="UP000297635"/>
    </source>
</evidence>
<proteinExistence type="predicted"/>
<evidence type="ECO:0000256" key="3">
    <source>
        <dbReference type="PROSITE-ProRule" id="PRU00339"/>
    </source>
</evidence>
<accession>A0A4Z0V076</accession>
<dbReference type="PANTHER" id="PTHR44858">
    <property type="entry name" value="TETRATRICOPEPTIDE REPEAT PROTEIN 6"/>
    <property type="match status" value="1"/>
</dbReference>
<evidence type="ECO:0000256" key="2">
    <source>
        <dbReference type="ARBA" id="ARBA00022803"/>
    </source>
</evidence>
<keyword evidence="1" id="KW-0677">Repeat</keyword>
<keyword evidence="2 3" id="KW-0802">TPR repeat</keyword>